<gene>
    <name evidence="1" type="ORF">GOBAR_AA32319</name>
</gene>
<evidence type="ECO:0000313" key="2">
    <source>
        <dbReference type="Proteomes" id="UP000239757"/>
    </source>
</evidence>
<protein>
    <submittedName>
        <fullName evidence="1">Uncharacterized protein</fullName>
    </submittedName>
</protein>
<dbReference type="Proteomes" id="UP000239757">
    <property type="component" value="Unassembled WGS sequence"/>
</dbReference>
<accession>A0A2P5WBB2</accession>
<dbReference type="EMBL" id="KZ668292">
    <property type="protein sequence ID" value="PPR88370.1"/>
    <property type="molecule type" value="Genomic_DNA"/>
</dbReference>
<organism evidence="1 2">
    <name type="scientific">Gossypium barbadense</name>
    <name type="common">Sea Island cotton</name>
    <name type="synonym">Hibiscus barbadensis</name>
    <dbReference type="NCBI Taxonomy" id="3634"/>
    <lineage>
        <taxon>Eukaryota</taxon>
        <taxon>Viridiplantae</taxon>
        <taxon>Streptophyta</taxon>
        <taxon>Embryophyta</taxon>
        <taxon>Tracheophyta</taxon>
        <taxon>Spermatophyta</taxon>
        <taxon>Magnoliopsida</taxon>
        <taxon>eudicotyledons</taxon>
        <taxon>Gunneridae</taxon>
        <taxon>Pentapetalae</taxon>
        <taxon>rosids</taxon>
        <taxon>malvids</taxon>
        <taxon>Malvales</taxon>
        <taxon>Malvaceae</taxon>
        <taxon>Malvoideae</taxon>
        <taxon>Gossypium</taxon>
    </lineage>
</organism>
<dbReference type="AlphaFoldDB" id="A0A2P5WBB2"/>
<evidence type="ECO:0000313" key="1">
    <source>
        <dbReference type="EMBL" id="PPR88370.1"/>
    </source>
</evidence>
<proteinExistence type="predicted"/>
<dbReference type="OrthoDB" id="10459239at2759"/>
<name>A0A2P5WBB2_GOSBA</name>
<sequence length="109" mass="12486">MVSTLRMLVDADFLSGMMMANEEIHELCDSERKLAKDNTRLRNQIMKCGSGEMFESCSRNSNVEMFESGNVQNVGKDNQTKEVNHDVVDNIELNTKIKRLKQKCKSLKK</sequence>
<reference evidence="1 2" key="1">
    <citation type="submission" date="2015-01" db="EMBL/GenBank/DDBJ databases">
        <title>Genome of allotetraploid Gossypium barbadense reveals genomic plasticity and fiber elongation in cotton evolution.</title>
        <authorList>
            <person name="Chen X."/>
            <person name="Liu X."/>
            <person name="Zhao B."/>
            <person name="Zheng H."/>
            <person name="Hu Y."/>
            <person name="Lu G."/>
            <person name="Yang C."/>
            <person name="Chen J."/>
            <person name="Shan C."/>
            <person name="Zhang L."/>
            <person name="Zhou Y."/>
            <person name="Wang L."/>
            <person name="Guo W."/>
            <person name="Bai Y."/>
            <person name="Ruan J."/>
            <person name="Shangguan X."/>
            <person name="Mao Y."/>
            <person name="Jiang J."/>
            <person name="Zhu Y."/>
            <person name="Lei J."/>
            <person name="Kang H."/>
            <person name="Chen S."/>
            <person name="He X."/>
            <person name="Wang R."/>
            <person name="Wang Y."/>
            <person name="Chen J."/>
            <person name="Wang L."/>
            <person name="Yu S."/>
            <person name="Wang B."/>
            <person name="Wei J."/>
            <person name="Song S."/>
            <person name="Lu X."/>
            <person name="Gao Z."/>
            <person name="Gu W."/>
            <person name="Deng X."/>
            <person name="Ma D."/>
            <person name="Wang S."/>
            <person name="Liang W."/>
            <person name="Fang L."/>
            <person name="Cai C."/>
            <person name="Zhu X."/>
            <person name="Zhou B."/>
            <person name="Zhang Y."/>
            <person name="Chen Z."/>
            <person name="Xu S."/>
            <person name="Zhu R."/>
            <person name="Wang S."/>
            <person name="Zhang T."/>
            <person name="Zhao G."/>
        </authorList>
    </citation>
    <scope>NUCLEOTIDE SEQUENCE [LARGE SCALE GENOMIC DNA]</scope>
    <source>
        <strain evidence="2">cv. Xinhai21</strain>
        <tissue evidence="1">Leaf</tissue>
    </source>
</reference>